<gene>
    <name evidence="1" type="ORF">H2198_004214</name>
</gene>
<evidence type="ECO:0000313" key="2">
    <source>
        <dbReference type="Proteomes" id="UP001172386"/>
    </source>
</evidence>
<accession>A0ACC3A959</accession>
<dbReference type="EMBL" id="JAPDRQ010000062">
    <property type="protein sequence ID" value="KAJ9657568.1"/>
    <property type="molecule type" value="Genomic_DNA"/>
</dbReference>
<organism evidence="1 2">
    <name type="scientific">Neophaeococcomyces mojaviensis</name>
    <dbReference type="NCBI Taxonomy" id="3383035"/>
    <lineage>
        <taxon>Eukaryota</taxon>
        <taxon>Fungi</taxon>
        <taxon>Dikarya</taxon>
        <taxon>Ascomycota</taxon>
        <taxon>Pezizomycotina</taxon>
        <taxon>Eurotiomycetes</taxon>
        <taxon>Chaetothyriomycetidae</taxon>
        <taxon>Chaetothyriales</taxon>
        <taxon>Chaetothyriales incertae sedis</taxon>
        <taxon>Neophaeococcomyces</taxon>
    </lineage>
</organism>
<evidence type="ECO:0000313" key="1">
    <source>
        <dbReference type="EMBL" id="KAJ9657568.1"/>
    </source>
</evidence>
<sequence>MAECRRSVLSCARCRRRKIKCDRAIPCGQCVSAKAECTGYSSKDQDSNIPRSIVQHLEAEIAKIEGELARNGHLEELNASDILAGMPTHNGAPFTDHVNPIPELTKHDTNVDLPPQSANSLISDEEKHDPIRQEIMNCKEIQAMIYAILAPGPGMTDLVARVRMSLTPSTALTKATNSPKESRRKSSLSRPSAYEISCVMLKSIPINIIKSLMKKYMTRVYPIFPVIHAPSLWQQLDNVLKTLHALPPSHRSVPPSFDFLIVYLILSVSATLGSAKTGHEQKHMIFSGSLFEEGIQHFSDKAKIPSDLAGIQITLLVLQYAAINPRQANVWMLTGTVMRSCLELGLHREPPDQCNYDALTLDLRRRVFWSAYCFDRAICSALQRPLSIPDETIDVQYPSTLDDRYIHPHGIDTSGPETKAYVIRWIQFRRLQSRMTEVHFQGKPLDAGQTWDEWLDDMERLLRSWYDDYNDGHELTEFTLMHGLTNLHRPSPRVPMPAARSLMLAFEAACASARTLREHIVSGFYRRSWLIAHHVLENSMVVLFCLRYGFDTISAKFGAQQIFEMTKVFTANFLTLASQGWDEVSNYAGIYERLLGPLLESVFSNKPPSLTSFGPAQDAELTRLLYPGPAQLDKLRFGTRSYGLAMGGNGLMGIGGDLSLPAFDVASLNWEDFSVSDGGSGSAGLGTDYLNSWDMTSAGLDPLSVNGDLFGMS</sequence>
<comment type="caution">
    <text evidence="1">The sequence shown here is derived from an EMBL/GenBank/DDBJ whole genome shotgun (WGS) entry which is preliminary data.</text>
</comment>
<keyword evidence="2" id="KW-1185">Reference proteome</keyword>
<dbReference type="Proteomes" id="UP001172386">
    <property type="component" value="Unassembled WGS sequence"/>
</dbReference>
<reference evidence="1" key="1">
    <citation type="submission" date="2022-10" db="EMBL/GenBank/DDBJ databases">
        <title>Culturing micro-colonial fungi from biological soil crusts in the Mojave desert and describing Neophaeococcomyces mojavensis, and introducing the new genera and species Taxawa tesnikishii.</title>
        <authorList>
            <person name="Kurbessoian T."/>
            <person name="Stajich J.E."/>
        </authorList>
    </citation>
    <scope>NUCLEOTIDE SEQUENCE</scope>
    <source>
        <strain evidence="1">JES_112</strain>
    </source>
</reference>
<name>A0ACC3A959_9EURO</name>
<proteinExistence type="predicted"/>
<protein>
    <submittedName>
        <fullName evidence="1">Uncharacterized protein</fullName>
    </submittedName>
</protein>